<evidence type="ECO:0000256" key="1">
    <source>
        <dbReference type="SAM" id="MobiDB-lite"/>
    </source>
</evidence>
<dbReference type="EMBL" id="CM026421">
    <property type="protein sequence ID" value="KAG0591202.1"/>
    <property type="molecule type" value="Genomic_DNA"/>
</dbReference>
<gene>
    <name evidence="2" type="ORF">KC19_1G157700</name>
</gene>
<dbReference type="OrthoDB" id="10363669at2759"/>
<reference evidence="2" key="1">
    <citation type="submission" date="2020-06" db="EMBL/GenBank/DDBJ databases">
        <title>WGS assembly of Ceratodon purpureus strain R40.</title>
        <authorList>
            <person name="Carey S.B."/>
            <person name="Jenkins J."/>
            <person name="Shu S."/>
            <person name="Lovell J.T."/>
            <person name="Sreedasyam A."/>
            <person name="Maumus F."/>
            <person name="Tiley G.P."/>
            <person name="Fernandez-Pozo N."/>
            <person name="Barry K."/>
            <person name="Chen C."/>
            <person name="Wang M."/>
            <person name="Lipzen A."/>
            <person name="Daum C."/>
            <person name="Saski C.A."/>
            <person name="Payton A.C."/>
            <person name="Mcbreen J.C."/>
            <person name="Conrad R.E."/>
            <person name="Kollar L.M."/>
            <person name="Olsson S."/>
            <person name="Huttunen S."/>
            <person name="Landis J.B."/>
            <person name="Wickett N.J."/>
            <person name="Johnson M.G."/>
            <person name="Rensing S.A."/>
            <person name="Grimwood J."/>
            <person name="Schmutz J."/>
            <person name="Mcdaniel S.F."/>
        </authorList>
    </citation>
    <scope>NUCLEOTIDE SEQUENCE</scope>
    <source>
        <strain evidence="2">R40</strain>
    </source>
</reference>
<feature type="region of interest" description="Disordered" evidence="1">
    <location>
        <begin position="62"/>
        <end position="92"/>
    </location>
</feature>
<protein>
    <submittedName>
        <fullName evidence="2">Uncharacterized protein</fullName>
    </submittedName>
</protein>
<proteinExistence type="predicted"/>
<comment type="caution">
    <text evidence="2">The sequence shown here is derived from an EMBL/GenBank/DDBJ whole genome shotgun (WGS) entry which is preliminary data.</text>
</comment>
<accession>A0A8T0J7J3</accession>
<organism evidence="2 3">
    <name type="scientific">Ceratodon purpureus</name>
    <name type="common">Fire moss</name>
    <name type="synonym">Dicranum purpureum</name>
    <dbReference type="NCBI Taxonomy" id="3225"/>
    <lineage>
        <taxon>Eukaryota</taxon>
        <taxon>Viridiplantae</taxon>
        <taxon>Streptophyta</taxon>
        <taxon>Embryophyta</taxon>
        <taxon>Bryophyta</taxon>
        <taxon>Bryophytina</taxon>
        <taxon>Bryopsida</taxon>
        <taxon>Dicranidae</taxon>
        <taxon>Pseudoditrichales</taxon>
        <taxon>Ditrichaceae</taxon>
        <taxon>Ceratodon</taxon>
    </lineage>
</organism>
<dbReference type="Proteomes" id="UP000822688">
    <property type="component" value="Chromosome 1"/>
</dbReference>
<evidence type="ECO:0000313" key="3">
    <source>
        <dbReference type="Proteomes" id="UP000822688"/>
    </source>
</evidence>
<dbReference type="AlphaFoldDB" id="A0A8T0J7J3"/>
<keyword evidence="3" id="KW-1185">Reference proteome</keyword>
<sequence>MATTMEPESAHRSGPAAMHCDCSGTPKRHGIMEGESSPAKISSPGALQIQLEEKYLLEKIPSPVRIKPVKSANEPTSPELSPPPSPKRKREVEFSKDLKDVAFTAVLPSKNVDLTRSQSTF</sequence>
<name>A0A8T0J7J3_CERPU</name>
<feature type="region of interest" description="Disordered" evidence="1">
    <location>
        <begin position="1"/>
        <end position="43"/>
    </location>
</feature>
<evidence type="ECO:0000313" key="2">
    <source>
        <dbReference type="EMBL" id="KAG0591202.1"/>
    </source>
</evidence>